<dbReference type="PANTHER" id="PTHR37049">
    <property type="entry name" value="PEPTIDASE S41 FAMILY PROTEIN"/>
    <property type="match status" value="1"/>
</dbReference>
<dbReference type="OrthoDB" id="27214at2759"/>
<dbReference type="AlphaFoldDB" id="A0A397WD22"/>
<evidence type="ECO:0000313" key="4">
    <source>
        <dbReference type="Proteomes" id="UP000266673"/>
    </source>
</evidence>
<dbReference type="STRING" id="44941.A0A397WD22"/>
<dbReference type="Pfam" id="PF03572">
    <property type="entry name" value="Peptidase_S41"/>
    <property type="match status" value="1"/>
</dbReference>
<dbReference type="PANTHER" id="PTHR37049:SF4">
    <property type="entry name" value="RHODANESE DOMAIN-CONTAINING PROTEIN"/>
    <property type="match status" value="1"/>
</dbReference>
<evidence type="ECO:0000256" key="1">
    <source>
        <dbReference type="SAM" id="SignalP"/>
    </source>
</evidence>
<dbReference type="SUPFAM" id="SSF52096">
    <property type="entry name" value="ClpP/crotonase"/>
    <property type="match status" value="1"/>
</dbReference>
<dbReference type="InterPro" id="IPR029045">
    <property type="entry name" value="ClpP/crotonase-like_dom_sf"/>
</dbReference>
<feature type="domain" description="Tail specific protease" evidence="2">
    <location>
        <begin position="320"/>
        <end position="449"/>
    </location>
</feature>
<gene>
    <name evidence="3" type="ORF">C2G38_2151161</name>
</gene>
<accession>A0A397WD22</accession>
<keyword evidence="4" id="KW-1185">Reference proteome</keyword>
<dbReference type="Proteomes" id="UP000266673">
    <property type="component" value="Unassembled WGS sequence"/>
</dbReference>
<dbReference type="GO" id="GO:0008236">
    <property type="term" value="F:serine-type peptidase activity"/>
    <property type="evidence" value="ECO:0007669"/>
    <property type="project" value="InterPro"/>
</dbReference>
<dbReference type="InterPro" id="IPR052766">
    <property type="entry name" value="S41A_metabolite_peptidase"/>
</dbReference>
<dbReference type="GO" id="GO:0006508">
    <property type="term" value="P:proteolysis"/>
    <property type="evidence" value="ECO:0007669"/>
    <property type="project" value="InterPro"/>
</dbReference>
<reference evidence="3 4" key="1">
    <citation type="submission" date="2018-06" db="EMBL/GenBank/DDBJ databases">
        <title>Comparative genomics reveals the genomic features of Rhizophagus irregularis, R. cerebriforme, R. diaphanum and Gigaspora rosea, and their symbiotic lifestyle signature.</title>
        <authorList>
            <person name="Morin E."/>
            <person name="San Clemente H."/>
            <person name="Chen E.C.H."/>
            <person name="De La Providencia I."/>
            <person name="Hainaut M."/>
            <person name="Kuo A."/>
            <person name="Kohler A."/>
            <person name="Murat C."/>
            <person name="Tang N."/>
            <person name="Roy S."/>
            <person name="Loubradou J."/>
            <person name="Henrissat B."/>
            <person name="Grigoriev I.V."/>
            <person name="Corradi N."/>
            <person name="Roux C."/>
            <person name="Martin F.M."/>
        </authorList>
    </citation>
    <scope>NUCLEOTIDE SEQUENCE [LARGE SCALE GENOMIC DNA]</scope>
    <source>
        <strain evidence="3 4">DAOM 194757</strain>
    </source>
</reference>
<proteinExistence type="predicted"/>
<dbReference type="Gene3D" id="3.90.226.10">
    <property type="entry name" value="2-enoyl-CoA Hydratase, Chain A, domain 1"/>
    <property type="match status" value="1"/>
</dbReference>
<protein>
    <recommendedName>
        <fullName evidence="2">Tail specific protease domain-containing protein</fullName>
    </recommendedName>
</protein>
<evidence type="ECO:0000259" key="2">
    <source>
        <dbReference type="Pfam" id="PF03572"/>
    </source>
</evidence>
<dbReference type="InterPro" id="IPR005151">
    <property type="entry name" value="Tail-specific_protease"/>
</dbReference>
<dbReference type="EMBL" id="QKWP01000001">
    <property type="protein sequence ID" value="RIB31003.1"/>
    <property type="molecule type" value="Genomic_DNA"/>
</dbReference>
<keyword evidence="1" id="KW-0732">Signal</keyword>
<sequence>MNVYIVFFVILFVSTANVQSYVISRQTSVSDGCARIYNEFITAQKTNFSYADAKDCYESFPFDKDVASKTIDTLTGLIGGFYSFLDKAKEPPQPGFDFRSMDLIAELELFRNKSYTTLHDFTIDVQHLINDLKEPHTNFDDTIDRSNNDCEVTHIDGQQAFNVISDYAKNSVVASRDPSVRFNSALNFAFDFGYAIRTELPAKSDITYTLKCNNTNEFNVKRNWTAFASSTILNKFNDSKSYFDNICNPTKGSKQPASSSLGLRKIAKTFNVVNGILAERDQSVAIIRTVNEFVEFFKVQDFGVVKIISEDPDGLSYAMVANVTQGFKDLANTGVKKIVLDLSNNNGGKVTVALFFNLLLFPNSYPTFDYDIRISEQMKLAITEQIKLATLNNIFDMSGQSECDYSTYSKFNYSTSLEPEDYIILTNGLCGSACAIIAEHAVEYNNVTTVAVGGIASNPLLSYASFPGGAVFNSTQIFNSLEKLGLLNNTLMPNPFPLTGTYVRLPITEMYSKINPDEILEFSFRQAKFRLFYDEKNVKNNSILWSQAAALIGSK</sequence>
<feature type="chain" id="PRO_5017275545" description="Tail specific protease domain-containing protein" evidence="1">
    <location>
        <begin position="21"/>
        <end position="555"/>
    </location>
</feature>
<name>A0A397WD22_9GLOM</name>
<organism evidence="3 4">
    <name type="scientific">Gigaspora rosea</name>
    <dbReference type="NCBI Taxonomy" id="44941"/>
    <lineage>
        <taxon>Eukaryota</taxon>
        <taxon>Fungi</taxon>
        <taxon>Fungi incertae sedis</taxon>
        <taxon>Mucoromycota</taxon>
        <taxon>Glomeromycotina</taxon>
        <taxon>Glomeromycetes</taxon>
        <taxon>Diversisporales</taxon>
        <taxon>Gigasporaceae</taxon>
        <taxon>Gigaspora</taxon>
    </lineage>
</organism>
<evidence type="ECO:0000313" key="3">
    <source>
        <dbReference type="EMBL" id="RIB31003.1"/>
    </source>
</evidence>
<feature type="signal peptide" evidence="1">
    <location>
        <begin position="1"/>
        <end position="20"/>
    </location>
</feature>
<comment type="caution">
    <text evidence="3">The sequence shown here is derived from an EMBL/GenBank/DDBJ whole genome shotgun (WGS) entry which is preliminary data.</text>
</comment>